<feature type="domain" description="GAF" evidence="4">
    <location>
        <begin position="51"/>
        <end position="198"/>
    </location>
</feature>
<dbReference type="KEGG" id="noy:EXE57_02445"/>
<evidence type="ECO:0000313" key="6">
    <source>
        <dbReference type="Proteomes" id="UP000294894"/>
    </source>
</evidence>
<keyword evidence="2" id="KW-0418">Kinase</keyword>
<dbReference type="Proteomes" id="UP000294894">
    <property type="component" value="Chromosome"/>
</dbReference>
<gene>
    <name evidence="5" type="ORF">EXE57_02445</name>
</gene>
<dbReference type="InterPro" id="IPR011712">
    <property type="entry name" value="Sig_transdc_His_kin_sub3_dim/P"/>
</dbReference>
<dbReference type="SUPFAM" id="SSF55781">
    <property type="entry name" value="GAF domain-like"/>
    <property type="match status" value="2"/>
</dbReference>
<keyword evidence="3" id="KW-0902">Two-component regulatory system</keyword>
<keyword evidence="6" id="KW-1185">Reference proteome</keyword>
<dbReference type="InterPro" id="IPR050482">
    <property type="entry name" value="Sensor_HK_TwoCompSys"/>
</dbReference>
<dbReference type="InterPro" id="IPR029016">
    <property type="entry name" value="GAF-like_dom_sf"/>
</dbReference>
<dbReference type="Gene3D" id="3.30.450.40">
    <property type="match status" value="2"/>
</dbReference>
<dbReference type="AlphaFoldDB" id="A0A4P7GHC3"/>
<sequence>MVQDDGSARGPHLELDELLSQLIERAQGVRAAQNRLRGLLHANRAVVGDLSLSAVLRRIVEAACELVDAPYGALGVIAPDGTGLEEFIHVGMPEDAVASIGHLPEGKGLLGALIDDPRPIRLRDMRDDIRSVGLPAGHPPMRGFLGVPIRVRDEVFGNLYLASLSQANFDAEDEELVVALAATAGVAIENARLYEESRRRQVWLQASADVTRQLLSAESDGALAVIAERVAELATADVVTVVLPQVGGSGLTVAVAVGHKADQLRGLSYAVEGTLSELVLTTGRSAVLEDASDLTGPGQRSVHMSEIVPVGPVMGVPLAGTEGVRGALLVGRLQGRRPFSAADVEMADTFAHHASVALELADGRREAQRMSLFEERARIARDLHDHVIQQLFASGMMVQGVIATLDDTAAAEPLERVVDSIDDAIRQIRTSIFQLRPHRLPGTELRSEVLDVVADVTPSLGHAPHVQFVGPVDALGDEAMTDDVTAVVRELLSNVARHAGADRVDVAVEATGSTLGVTVTDDGVGPGVPSRCSGLSNLRHRAVARGGTFALAAAGPGGGARAVWEVPLP</sequence>
<evidence type="ECO:0000259" key="4">
    <source>
        <dbReference type="SMART" id="SM00065"/>
    </source>
</evidence>
<evidence type="ECO:0000313" key="5">
    <source>
        <dbReference type="EMBL" id="QBR91255.1"/>
    </source>
</evidence>
<protein>
    <submittedName>
        <fullName evidence="5">GAF domain-containing protein</fullName>
    </submittedName>
</protein>
<evidence type="ECO:0000256" key="2">
    <source>
        <dbReference type="ARBA" id="ARBA00022777"/>
    </source>
</evidence>
<dbReference type="InterPro" id="IPR036890">
    <property type="entry name" value="HATPase_C_sf"/>
</dbReference>
<dbReference type="GO" id="GO:0016020">
    <property type="term" value="C:membrane"/>
    <property type="evidence" value="ECO:0007669"/>
    <property type="project" value="InterPro"/>
</dbReference>
<dbReference type="EMBL" id="CP038267">
    <property type="protein sequence ID" value="QBR91255.1"/>
    <property type="molecule type" value="Genomic_DNA"/>
</dbReference>
<reference evidence="5 6" key="1">
    <citation type="submission" date="2019-03" db="EMBL/GenBank/DDBJ databases">
        <title>Three New Species of Nocardioides, Nocardioides euryhalodurans sp. nov., Nocardioides seonyuensis sp. nov. and Nocardioides eburneoflavus sp. nov., Iolated from Soil.</title>
        <authorList>
            <person name="Roh S.G."/>
            <person name="Lee C."/>
            <person name="Kim M.-K."/>
            <person name="Kim S.B."/>
        </authorList>
    </citation>
    <scope>NUCLEOTIDE SEQUENCE [LARGE SCALE GENOMIC DNA]</scope>
    <source>
        <strain evidence="5 6">MMS17-SY117</strain>
    </source>
</reference>
<keyword evidence="1" id="KW-0808">Transferase</keyword>
<evidence type="ECO:0000256" key="3">
    <source>
        <dbReference type="ARBA" id="ARBA00023012"/>
    </source>
</evidence>
<name>A0A4P7GHC3_9ACTN</name>
<dbReference type="GO" id="GO:0046983">
    <property type="term" value="F:protein dimerization activity"/>
    <property type="evidence" value="ECO:0007669"/>
    <property type="project" value="InterPro"/>
</dbReference>
<dbReference type="CDD" id="cd16917">
    <property type="entry name" value="HATPase_UhpB-NarQ-NarX-like"/>
    <property type="match status" value="1"/>
</dbReference>
<dbReference type="Pfam" id="PF07730">
    <property type="entry name" value="HisKA_3"/>
    <property type="match status" value="1"/>
</dbReference>
<dbReference type="InterPro" id="IPR003018">
    <property type="entry name" value="GAF"/>
</dbReference>
<dbReference type="Gene3D" id="3.30.565.10">
    <property type="entry name" value="Histidine kinase-like ATPase, C-terminal domain"/>
    <property type="match status" value="1"/>
</dbReference>
<dbReference type="PANTHER" id="PTHR24421:SF56">
    <property type="entry name" value="OXYGEN SENSOR HISTIDINE KINASE RESPONSE REGULATOR DOST"/>
    <property type="match status" value="1"/>
</dbReference>
<dbReference type="Pfam" id="PF13185">
    <property type="entry name" value="GAF_2"/>
    <property type="match status" value="2"/>
</dbReference>
<proteinExistence type="predicted"/>
<dbReference type="SMART" id="SM00065">
    <property type="entry name" value="GAF"/>
    <property type="match status" value="2"/>
</dbReference>
<accession>A0A4P7GHC3</accession>
<dbReference type="PANTHER" id="PTHR24421">
    <property type="entry name" value="NITRATE/NITRITE SENSOR PROTEIN NARX-RELATED"/>
    <property type="match status" value="1"/>
</dbReference>
<organism evidence="5 6">
    <name type="scientific">Nocardioides euryhalodurans</name>
    <dbReference type="NCBI Taxonomy" id="2518370"/>
    <lineage>
        <taxon>Bacteria</taxon>
        <taxon>Bacillati</taxon>
        <taxon>Actinomycetota</taxon>
        <taxon>Actinomycetes</taxon>
        <taxon>Propionibacteriales</taxon>
        <taxon>Nocardioidaceae</taxon>
        <taxon>Nocardioides</taxon>
    </lineage>
</organism>
<dbReference type="RefSeq" id="WP_135073682.1">
    <property type="nucleotide sequence ID" value="NZ_CP038267.1"/>
</dbReference>
<dbReference type="GO" id="GO:0000155">
    <property type="term" value="F:phosphorelay sensor kinase activity"/>
    <property type="evidence" value="ECO:0007669"/>
    <property type="project" value="InterPro"/>
</dbReference>
<evidence type="ECO:0000256" key="1">
    <source>
        <dbReference type="ARBA" id="ARBA00022679"/>
    </source>
</evidence>
<dbReference type="OrthoDB" id="5241249at2"/>
<feature type="domain" description="GAF" evidence="4">
    <location>
        <begin position="218"/>
        <end position="368"/>
    </location>
</feature>
<dbReference type="Gene3D" id="1.20.5.1930">
    <property type="match status" value="1"/>
</dbReference>
<dbReference type="SUPFAM" id="SSF55874">
    <property type="entry name" value="ATPase domain of HSP90 chaperone/DNA topoisomerase II/histidine kinase"/>
    <property type="match status" value="1"/>
</dbReference>